<keyword evidence="2" id="KW-1185">Reference proteome</keyword>
<evidence type="ECO:0000313" key="1">
    <source>
        <dbReference type="EMBL" id="KII70017.1"/>
    </source>
</evidence>
<comment type="caution">
    <text evidence="1">The sequence shown here is derived from an EMBL/GenBank/DDBJ whole genome shotgun (WGS) entry which is preliminary data.</text>
</comment>
<evidence type="ECO:0000313" key="2">
    <source>
        <dbReference type="Proteomes" id="UP000031668"/>
    </source>
</evidence>
<proteinExistence type="predicted"/>
<accession>A0A0C2N7W7</accession>
<dbReference type="EMBL" id="JWZT01002215">
    <property type="protein sequence ID" value="KII70017.1"/>
    <property type="molecule type" value="Genomic_DNA"/>
</dbReference>
<dbReference type="Proteomes" id="UP000031668">
    <property type="component" value="Unassembled WGS sequence"/>
</dbReference>
<gene>
    <name evidence="1" type="ORF">RF11_03642</name>
</gene>
<dbReference type="AlphaFoldDB" id="A0A0C2N7W7"/>
<protein>
    <submittedName>
        <fullName evidence="1">Uncharacterized protein</fullName>
    </submittedName>
</protein>
<reference evidence="1 2" key="1">
    <citation type="journal article" date="2014" name="Genome Biol. Evol.">
        <title>The genome of the myxosporean Thelohanellus kitauei shows adaptations to nutrient acquisition within its fish host.</title>
        <authorList>
            <person name="Yang Y."/>
            <person name="Xiong J."/>
            <person name="Zhou Z."/>
            <person name="Huo F."/>
            <person name="Miao W."/>
            <person name="Ran C."/>
            <person name="Liu Y."/>
            <person name="Zhang J."/>
            <person name="Feng J."/>
            <person name="Wang M."/>
            <person name="Wang M."/>
            <person name="Wang L."/>
            <person name="Yao B."/>
        </authorList>
    </citation>
    <scope>NUCLEOTIDE SEQUENCE [LARGE SCALE GENOMIC DNA]</scope>
    <source>
        <strain evidence="1">Wuqing</strain>
    </source>
</reference>
<organism evidence="1 2">
    <name type="scientific">Thelohanellus kitauei</name>
    <name type="common">Myxosporean</name>
    <dbReference type="NCBI Taxonomy" id="669202"/>
    <lineage>
        <taxon>Eukaryota</taxon>
        <taxon>Metazoa</taxon>
        <taxon>Cnidaria</taxon>
        <taxon>Myxozoa</taxon>
        <taxon>Myxosporea</taxon>
        <taxon>Bivalvulida</taxon>
        <taxon>Platysporina</taxon>
        <taxon>Myxobolidae</taxon>
        <taxon>Thelohanellus</taxon>
    </lineage>
</organism>
<name>A0A0C2N7W7_THEKT</name>
<sequence>MCTSWLKNLCGVCDELPSRPLYSNTISYANLTGQLIVASNVTPRLDDHNNAIYRRLRKITFFIKFTKSPVGQFERLILPSLCNAFKTHSKVKIELMSIINNNYCRMILQDNLLYHPDTNYRTFKDISQLFKTEDIHSFLDEKIKYSKGDFIIGDSLINAIHPDMEQ</sequence>